<evidence type="ECO:0000256" key="1">
    <source>
        <dbReference type="ARBA" id="ARBA00022741"/>
    </source>
</evidence>
<dbReference type="GO" id="GO:0000166">
    <property type="term" value="F:nucleotide binding"/>
    <property type="evidence" value="ECO:0007669"/>
    <property type="project" value="UniProtKB-KW"/>
</dbReference>
<dbReference type="RefSeq" id="WP_078579740.1">
    <property type="nucleotide sequence ID" value="NZ_JABXYM010000001.1"/>
</dbReference>
<dbReference type="PANTHER" id="PTHR33359:SF1">
    <property type="entry name" value="MOLYBDOPTERIN SYNTHASE SULFUR CARRIER SUBUNIT"/>
    <property type="match status" value="1"/>
</dbReference>
<dbReference type="GO" id="GO:0006777">
    <property type="term" value="P:Mo-molybdopterin cofactor biosynthetic process"/>
    <property type="evidence" value="ECO:0007669"/>
    <property type="project" value="InterPro"/>
</dbReference>
<dbReference type="InterPro" id="IPR016155">
    <property type="entry name" value="Mopterin_synth/thiamin_S_b"/>
</dbReference>
<evidence type="ECO:0000256" key="3">
    <source>
        <dbReference type="ARBA" id="ARBA00024247"/>
    </source>
</evidence>
<dbReference type="CDD" id="cd00754">
    <property type="entry name" value="Ubl_MoaD"/>
    <property type="match status" value="1"/>
</dbReference>
<evidence type="ECO:0000313" key="5">
    <source>
        <dbReference type="Proteomes" id="UP001057753"/>
    </source>
</evidence>
<dbReference type="AlphaFoldDB" id="A0A9Q4FY43"/>
<dbReference type="NCBIfam" id="TIGR01682">
    <property type="entry name" value="moaD"/>
    <property type="match status" value="1"/>
</dbReference>
<dbReference type="InterPro" id="IPR003749">
    <property type="entry name" value="ThiS/MoaD-like"/>
</dbReference>
<comment type="caution">
    <text evidence="4">The sequence shown here is derived from an EMBL/GenBank/DDBJ whole genome shotgun (WGS) entry which is preliminary data.</text>
</comment>
<dbReference type="InterPro" id="IPR044672">
    <property type="entry name" value="MOCS2A"/>
</dbReference>
<keyword evidence="1" id="KW-0547">Nucleotide-binding</keyword>
<name>A0A9Q4FY43_SALAG</name>
<evidence type="ECO:0000313" key="4">
    <source>
        <dbReference type="EMBL" id="MCR6095747.1"/>
    </source>
</evidence>
<accession>A0A9Q4FY43</accession>
<dbReference type="SUPFAM" id="SSF54285">
    <property type="entry name" value="MoaD/ThiS"/>
    <property type="match status" value="1"/>
</dbReference>
<evidence type="ECO:0000256" key="2">
    <source>
        <dbReference type="ARBA" id="ARBA00024200"/>
    </source>
</evidence>
<dbReference type="EMBL" id="JABXYM010000001">
    <property type="protein sequence ID" value="MCR6095747.1"/>
    <property type="molecule type" value="Genomic_DNA"/>
</dbReference>
<dbReference type="OrthoDB" id="9801945at2"/>
<dbReference type="GO" id="GO:1990133">
    <property type="term" value="C:molybdopterin adenylyltransferase complex"/>
    <property type="evidence" value="ECO:0007669"/>
    <property type="project" value="TreeGrafter"/>
</dbReference>
<dbReference type="Proteomes" id="UP001057753">
    <property type="component" value="Unassembled WGS sequence"/>
</dbReference>
<reference evidence="4" key="1">
    <citation type="submission" date="2020-06" db="EMBL/GenBank/DDBJ databases">
        <title>Insight into the genomes of haloalkaliphilic bacilli from Kenyan soda lakes.</title>
        <authorList>
            <person name="Mwirichia R."/>
            <person name="Villamizar G.C."/>
            <person name="Poehlein A."/>
            <person name="Mugweru J."/>
            <person name="Kipnyargis A."/>
            <person name="Kiplimo D."/>
            <person name="Orwa P."/>
            <person name="Daniel R."/>
        </authorList>
    </citation>
    <scope>NUCLEOTIDE SEQUENCE</scope>
    <source>
        <strain evidence="4">B1096_S55</strain>
    </source>
</reference>
<keyword evidence="5" id="KW-1185">Reference proteome</keyword>
<organism evidence="4 5">
    <name type="scientific">Salipaludibacillus agaradhaerens</name>
    <name type="common">Bacillus agaradhaerens</name>
    <dbReference type="NCBI Taxonomy" id="76935"/>
    <lineage>
        <taxon>Bacteria</taxon>
        <taxon>Bacillati</taxon>
        <taxon>Bacillota</taxon>
        <taxon>Bacilli</taxon>
        <taxon>Bacillales</taxon>
        <taxon>Bacillaceae</taxon>
    </lineage>
</organism>
<protein>
    <recommendedName>
        <fullName evidence="3">Molybdopterin synthase sulfur carrier subunit</fullName>
    </recommendedName>
</protein>
<dbReference type="InterPro" id="IPR012675">
    <property type="entry name" value="Beta-grasp_dom_sf"/>
</dbReference>
<proteinExistence type="inferred from homology"/>
<comment type="similarity">
    <text evidence="2">Belongs to the MoaD family.</text>
</comment>
<sequence length="78" mass="8377">MIHVLLFADLEEKIGKRTLTINETSITLSVLRSKLLAEYPNVTGLSSAVMAINEEYANETAVAKEGDQVAFIPPVSGG</sequence>
<dbReference type="PANTHER" id="PTHR33359">
    <property type="entry name" value="MOLYBDOPTERIN SYNTHASE SULFUR CARRIER SUBUNIT"/>
    <property type="match status" value="1"/>
</dbReference>
<gene>
    <name evidence="4" type="primary">moaD</name>
    <name evidence="4" type="ORF">HXA33_04250</name>
</gene>
<dbReference type="Gene3D" id="3.10.20.30">
    <property type="match status" value="1"/>
</dbReference>
<dbReference type="Pfam" id="PF02597">
    <property type="entry name" value="ThiS"/>
    <property type="match status" value="1"/>
</dbReference>